<dbReference type="SUPFAM" id="SSF52402">
    <property type="entry name" value="Adenine nucleotide alpha hydrolases-like"/>
    <property type="match status" value="1"/>
</dbReference>
<name>A0A7S3QZE4_DUNTE</name>
<evidence type="ECO:0000313" key="2">
    <source>
        <dbReference type="EMBL" id="CAE0497972.1"/>
    </source>
</evidence>
<proteinExistence type="predicted"/>
<dbReference type="InterPro" id="IPR006016">
    <property type="entry name" value="UspA"/>
</dbReference>
<evidence type="ECO:0000259" key="1">
    <source>
        <dbReference type="Pfam" id="PF00582"/>
    </source>
</evidence>
<dbReference type="Gene3D" id="3.40.50.620">
    <property type="entry name" value="HUPs"/>
    <property type="match status" value="1"/>
</dbReference>
<organism evidence="2">
    <name type="scientific">Dunaliella tertiolecta</name>
    <name type="common">Green alga</name>
    <dbReference type="NCBI Taxonomy" id="3047"/>
    <lineage>
        <taxon>Eukaryota</taxon>
        <taxon>Viridiplantae</taxon>
        <taxon>Chlorophyta</taxon>
        <taxon>core chlorophytes</taxon>
        <taxon>Chlorophyceae</taxon>
        <taxon>CS clade</taxon>
        <taxon>Chlamydomonadales</taxon>
        <taxon>Dunaliellaceae</taxon>
        <taxon>Dunaliella</taxon>
    </lineage>
</organism>
<dbReference type="AlphaFoldDB" id="A0A7S3QZE4"/>
<accession>A0A7S3QZE4</accession>
<sequence length="128" mass="14214">MLRNILVSVDRSLASQRCVSFAINHVYRHGDVIHLLHVIPLGTENVIPLGMDASELMEVGVGVTEPNKEKQKVIDEDAKKYLLENFVPHLEAAQVPYQVEVVRFSLDNESIGTVVCPIGIREAIQGNQ</sequence>
<dbReference type="Pfam" id="PF00582">
    <property type="entry name" value="Usp"/>
    <property type="match status" value="1"/>
</dbReference>
<reference evidence="2" key="1">
    <citation type="submission" date="2021-01" db="EMBL/GenBank/DDBJ databases">
        <authorList>
            <person name="Corre E."/>
            <person name="Pelletier E."/>
            <person name="Niang G."/>
            <person name="Scheremetjew M."/>
            <person name="Finn R."/>
            <person name="Kale V."/>
            <person name="Holt S."/>
            <person name="Cochrane G."/>
            <person name="Meng A."/>
            <person name="Brown T."/>
            <person name="Cohen L."/>
        </authorList>
    </citation>
    <scope>NUCLEOTIDE SEQUENCE</scope>
    <source>
        <strain evidence="2">CCMP1320</strain>
    </source>
</reference>
<protein>
    <recommendedName>
        <fullName evidence="1">UspA domain-containing protein</fullName>
    </recommendedName>
</protein>
<dbReference type="EMBL" id="HBIP01021820">
    <property type="protein sequence ID" value="CAE0497972.1"/>
    <property type="molecule type" value="Transcribed_RNA"/>
</dbReference>
<feature type="domain" description="UspA" evidence="1">
    <location>
        <begin position="1"/>
        <end position="67"/>
    </location>
</feature>
<dbReference type="InterPro" id="IPR014729">
    <property type="entry name" value="Rossmann-like_a/b/a_fold"/>
</dbReference>
<gene>
    <name evidence="2" type="ORF">DTER00134_LOCUS13045</name>
</gene>